<dbReference type="InterPro" id="IPR025325">
    <property type="entry name" value="DUF4231"/>
</dbReference>
<sequence length="158" mass="18241">MENQHKITILHEEIKNQINKTVKRSKENKLKGFGIYIAISILSALITFLVAIKESIPSTPENIDLINFSIKSFILLAGVNITILSAWEGFYNHKQLWLNYSETASQLKNLDFKIRLLSDEEKNNNEVIINLRLELEAILNNARSKWKDLRVEEASMKD</sequence>
<dbReference type="RefSeq" id="WP_126614565.1">
    <property type="nucleotide sequence ID" value="NZ_CP034562.1"/>
</dbReference>
<dbReference type="Proteomes" id="UP000267268">
    <property type="component" value="Chromosome 1"/>
</dbReference>
<name>A0A3Q9FP68_9BACT</name>
<feature type="transmembrane region" description="Helical" evidence="1">
    <location>
        <begin position="33"/>
        <end position="52"/>
    </location>
</feature>
<proteinExistence type="predicted"/>
<dbReference type="NCBIfam" id="NF033634">
    <property type="entry name" value="SLATT_1"/>
    <property type="match status" value="1"/>
</dbReference>
<dbReference type="KEGG" id="fll:EI427_11070"/>
<evidence type="ECO:0000313" key="3">
    <source>
        <dbReference type="Proteomes" id="UP000267268"/>
    </source>
</evidence>
<evidence type="ECO:0000256" key="1">
    <source>
        <dbReference type="SAM" id="Phobius"/>
    </source>
</evidence>
<gene>
    <name evidence="2" type="ORF">EI427_11070</name>
</gene>
<organism evidence="2 3">
    <name type="scientific">Flammeovirga pectinis</name>
    <dbReference type="NCBI Taxonomy" id="2494373"/>
    <lineage>
        <taxon>Bacteria</taxon>
        <taxon>Pseudomonadati</taxon>
        <taxon>Bacteroidota</taxon>
        <taxon>Cytophagia</taxon>
        <taxon>Cytophagales</taxon>
        <taxon>Flammeovirgaceae</taxon>
        <taxon>Flammeovirga</taxon>
    </lineage>
</organism>
<dbReference type="AlphaFoldDB" id="A0A3Q9FP68"/>
<keyword evidence="1" id="KW-1133">Transmembrane helix</keyword>
<accession>A0A3Q9FP68</accession>
<dbReference type="Pfam" id="PF14015">
    <property type="entry name" value="DUF4231"/>
    <property type="match status" value="1"/>
</dbReference>
<keyword evidence="1" id="KW-0812">Transmembrane</keyword>
<keyword evidence="1" id="KW-0472">Membrane</keyword>
<dbReference type="OrthoDB" id="979719at2"/>
<keyword evidence="3" id="KW-1185">Reference proteome</keyword>
<dbReference type="EMBL" id="CP034562">
    <property type="protein sequence ID" value="AZQ62753.1"/>
    <property type="molecule type" value="Genomic_DNA"/>
</dbReference>
<feature type="transmembrane region" description="Helical" evidence="1">
    <location>
        <begin position="72"/>
        <end position="91"/>
    </location>
</feature>
<evidence type="ECO:0000313" key="2">
    <source>
        <dbReference type="EMBL" id="AZQ62753.1"/>
    </source>
</evidence>
<protein>
    <submittedName>
        <fullName evidence="2">DUF4231 domain-containing protein</fullName>
    </submittedName>
</protein>
<reference evidence="2 3" key="1">
    <citation type="submission" date="2018-12" db="EMBL/GenBank/DDBJ databases">
        <title>Flammeovirga pectinis sp. nov., isolated from the gut of the Korean scallop, Patinopecten yessoensis.</title>
        <authorList>
            <person name="Bae J.-W."/>
            <person name="Jeong Y.-S."/>
            <person name="Kang W."/>
        </authorList>
    </citation>
    <scope>NUCLEOTIDE SEQUENCE [LARGE SCALE GENOMIC DNA]</scope>
    <source>
        <strain evidence="2 3">L12M1</strain>
    </source>
</reference>